<name>X1RE87_9ZZZZ</name>
<dbReference type="SUPFAM" id="SSF56821">
    <property type="entry name" value="Prismane protein-like"/>
    <property type="match status" value="1"/>
</dbReference>
<evidence type="ECO:0000313" key="1">
    <source>
        <dbReference type="EMBL" id="GAI78913.1"/>
    </source>
</evidence>
<sequence>MAEKERLDMFCYQCSQTLRGTGCTVKGICGKEPTV</sequence>
<dbReference type="AlphaFoldDB" id="X1RE87"/>
<comment type="caution">
    <text evidence="1">The sequence shown here is derived from an EMBL/GenBank/DDBJ whole genome shotgun (WGS) entry which is preliminary data.</text>
</comment>
<dbReference type="GO" id="GO:0016491">
    <property type="term" value="F:oxidoreductase activity"/>
    <property type="evidence" value="ECO:0007669"/>
    <property type="project" value="InterPro"/>
</dbReference>
<proteinExistence type="predicted"/>
<dbReference type="Gene3D" id="1.20.1270.20">
    <property type="match status" value="1"/>
</dbReference>
<evidence type="ECO:0008006" key="2">
    <source>
        <dbReference type="Google" id="ProtNLM"/>
    </source>
</evidence>
<dbReference type="EMBL" id="BARW01013346">
    <property type="protein sequence ID" value="GAI78913.1"/>
    <property type="molecule type" value="Genomic_DNA"/>
</dbReference>
<dbReference type="InterPro" id="IPR016100">
    <property type="entry name" value="Prismane_a-bundle"/>
</dbReference>
<gene>
    <name evidence="1" type="ORF">S12H4_24534</name>
</gene>
<dbReference type="InterPro" id="IPR011254">
    <property type="entry name" value="Prismane-like_sf"/>
</dbReference>
<accession>X1RE87</accession>
<feature type="non-terminal residue" evidence="1">
    <location>
        <position position="35"/>
    </location>
</feature>
<reference evidence="1" key="1">
    <citation type="journal article" date="2014" name="Front. Microbiol.">
        <title>High frequency of phylogenetically diverse reductive dehalogenase-homologous genes in deep subseafloor sedimentary metagenomes.</title>
        <authorList>
            <person name="Kawai M."/>
            <person name="Futagami T."/>
            <person name="Toyoda A."/>
            <person name="Takaki Y."/>
            <person name="Nishi S."/>
            <person name="Hori S."/>
            <person name="Arai W."/>
            <person name="Tsubouchi T."/>
            <person name="Morono Y."/>
            <person name="Uchiyama I."/>
            <person name="Ito T."/>
            <person name="Fujiyama A."/>
            <person name="Inagaki F."/>
            <person name="Takami H."/>
        </authorList>
    </citation>
    <scope>NUCLEOTIDE SEQUENCE</scope>
    <source>
        <strain evidence="1">Expedition CK06-06</strain>
    </source>
</reference>
<organism evidence="1">
    <name type="scientific">marine sediment metagenome</name>
    <dbReference type="NCBI Taxonomy" id="412755"/>
    <lineage>
        <taxon>unclassified sequences</taxon>
        <taxon>metagenomes</taxon>
        <taxon>ecological metagenomes</taxon>
    </lineage>
</organism>
<protein>
    <recommendedName>
        <fullName evidence="2">Hydroxylamine reductase</fullName>
    </recommendedName>
</protein>